<gene>
    <name evidence="1" type="ORF">MA16_Dca011547</name>
</gene>
<sequence>MGAFGFTYLHWDSSQVKVQSILALRSFFQYWMLAFNGIIIEGDNNNVIELFQKTMLNKDGVKERTLNWKDLYFLNDVKQVLFLCVNRDCNKLLDMCANYAFFFKIVFGMF</sequence>
<reference evidence="1 2" key="2">
    <citation type="journal article" date="2017" name="Nature">
        <title>The Apostasia genome and the evolution of orchids.</title>
        <authorList>
            <person name="Zhang G.Q."/>
            <person name="Liu K.W."/>
            <person name="Li Z."/>
            <person name="Lohaus R."/>
            <person name="Hsiao Y.Y."/>
            <person name="Niu S.C."/>
            <person name="Wang J.Y."/>
            <person name="Lin Y.C."/>
            <person name="Xu Q."/>
            <person name="Chen L.J."/>
            <person name="Yoshida K."/>
            <person name="Fujiwara S."/>
            <person name="Wang Z.W."/>
            <person name="Zhang Y.Q."/>
            <person name="Mitsuda N."/>
            <person name="Wang M."/>
            <person name="Liu G.H."/>
            <person name="Pecoraro L."/>
            <person name="Huang H.X."/>
            <person name="Xiao X.J."/>
            <person name="Lin M."/>
            <person name="Wu X.Y."/>
            <person name="Wu W.L."/>
            <person name="Chen Y.Y."/>
            <person name="Chang S.B."/>
            <person name="Sakamoto S."/>
            <person name="Ohme-Takagi M."/>
            <person name="Yagi M."/>
            <person name="Zeng S.J."/>
            <person name="Shen C.Y."/>
            <person name="Yeh C.M."/>
            <person name="Luo Y.B."/>
            <person name="Tsai W.C."/>
            <person name="Van de Peer Y."/>
            <person name="Liu Z.J."/>
        </authorList>
    </citation>
    <scope>NUCLEOTIDE SEQUENCE [LARGE SCALE GENOMIC DNA]</scope>
    <source>
        <tissue evidence="1">The whole plant</tissue>
    </source>
</reference>
<name>A0A2I0W621_9ASPA</name>
<protein>
    <recommendedName>
        <fullName evidence="3">RNase H type-1 domain-containing protein</fullName>
    </recommendedName>
</protein>
<evidence type="ECO:0008006" key="3">
    <source>
        <dbReference type="Google" id="ProtNLM"/>
    </source>
</evidence>
<organism evidence="1 2">
    <name type="scientific">Dendrobium catenatum</name>
    <dbReference type="NCBI Taxonomy" id="906689"/>
    <lineage>
        <taxon>Eukaryota</taxon>
        <taxon>Viridiplantae</taxon>
        <taxon>Streptophyta</taxon>
        <taxon>Embryophyta</taxon>
        <taxon>Tracheophyta</taxon>
        <taxon>Spermatophyta</taxon>
        <taxon>Magnoliopsida</taxon>
        <taxon>Liliopsida</taxon>
        <taxon>Asparagales</taxon>
        <taxon>Orchidaceae</taxon>
        <taxon>Epidendroideae</taxon>
        <taxon>Malaxideae</taxon>
        <taxon>Dendrobiinae</taxon>
        <taxon>Dendrobium</taxon>
    </lineage>
</organism>
<dbReference type="EMBL" id="KZ502888">
    <property type="protein sequence ID" value="PKU71106.1"/>
    <property type="molecule type" value="Genomic_DNA"/>
</dbReference>
<proteinExistence type="predicted"/>
<reference evidence="1 2" key="1">
    <citation type="journal article" date="2016" name="Sci. Rep.">
        <title>The Dendrobium catenatum Lindl. genome sequence provides insights into polysaccharide synthase, floral development and adaptive evolution.</title>
        <authorList>
            <person name="Zhang G.Q."/>
            <person name="Xu Q."/>
            <person name="Bian C."/>
            <person name="Tsai W.C."/>
            <person name="Yeh C.M."/>
            <person name="Liu K.W."/>
            <person name="Yoshida K."/>
            <person name="Zhang L.S."/>
            <person name="Chang S.B."/>
            <person name="Chen F."/>
            <person name="Shi Y."/>
            <person name="Su Y.Y."/>
            <person name="Zhang Y.Q."/>
            <person name="Chen L.J."/>
            <person name="Yin Y."/>
            <person name="Lin M."/>
            <person name="Huang H."/>
            <person name="Deng H."/>
            <person name="Wang Z.W."/>
            <person name="Zhu S.L."/>
            <person name="Zhao X."/>
            <person name="Deng C."/>
            <person name="Niu S.C."/>
            <person name="Huang J."/>
            <person name="Wang M."/>
            <person name="Liu G.H."/>
            <person name="Yang H.J."/>
            <person name="Xiao X.J."/>
            <person name="Hsiao Y.Y."/>
            <person name="Wu W.L."/>
            <person name="Chen Y.Y."/>
            <person name="Mitsuda N."/>
            <person name="Ohme-Takagi M."/>
            <person name="Luo Y.B."/>
            <person name="Van de Peer Y."/>
            <person name="Liu Z.J."/>
        </authorList>
    </citation>
    <scope>NUCLEOTIDE SEQUENCE [LARGE SCALE GENOMIC DNA]</scope>
    <source>
        <tissue evidence="1">The whole plant</tissue>
    </source>
</reference>
<evidence type="ECO:0000313" key="2">
    <source>
        <dbReference type="Proteomes" id="UP000233837"/>
    </source>
</evidence>
<keyword evidence="2" id="KW-1185">Reference proteome</keyword>
<accession>A0A2I0W621</accession>
<dbReference type="Proteomes" id="UP000233837">
    <property type="component" value="Unassembled WGS sequence"/>
</dbReference>
<dbReference type="AlphaFoldDB" id="A0A2I0W621"/>
<evidence type="ECO:0000313" key="1">
    <source>
        <dbReference type="EMBL" id="PKU71106.1"/>
    </source>
</evidence>